<dbReference type="InterPro" id="IPR002562">
    <property type="entry name" value="3'-5'_exonuclease_dom"/>
</dbReference>
<gene>
    <name evidence="3" type="ORF">APLA_LOCUS12495</name>
    <name evidence="2" type="ORF">APLA_LOCUS4875</name>
</gene>
<accession>A0A8S0ZDE8</accession>
<evidence type="ECO:0000259" key="1">
    <source>
        <dbReference type="SMART" id="SM00474"/>
    </source>
</evidence>
<dbReference type="SUPFAM" id="SSF53098">
    <property type="entry name" value="Ribonuclease H-like"/>
    <property type="match status" value="1"/>
</dbReference>
<dbReference type="EMBL" id="CADEBD010000288">
    <property type="protein sequence ID" value="CAB3231015.1"/>
    <property type="molecule type" value="Genomic_DNA"/>
</dbReference>
<evidence type="ECO:0000313" key="4">
    <source>
        <dbReference type="Proteomes" id="UP000494106"/>
    </source>
</evidence>
<dbReference type="Gene3D" id="3.30.420.10">
    <property type="entry name" value="Ribonuclease H-like superfamily/Ribonuclease H"/>
    <property type="match status" value="1"/>
</dbReference>
<dbReference type="PANTHER" id="PTHR47765:SF2">
    <property type="entry name" value="EXONUCLEASE MUT-7 HOMOLOG"/>
    <property type="match status" value="1"/>
</dbReference>
<feature type="domain" description="3'-5' exonuclease" evidence="1">
    <location>
        <begin position="380"/>
        <end position="571"/>
    </location>
</feature>
<dbReference type="SMART" id="SM00474">
    <property type="entry name" value="35EXOc"/>
    <property type="match status" value="1"/>
</dbReference>
<protein>
    <recommendedName>
        <fullName evidence="1">3'-5' exonuclease domain-containing protein</fullName>
    </recommendedName>
</protein>
<dbReference type="Pfam" id="PF01927">
    <property type="entry name" value="Mut7-C"/>
    <property type="match status" value="1"/>
</dbReference>
<reference evidence="4 5" key="1">
    <citation type="submission" date="2020-04" db="EMBL/GenBank/DDBJ databases">
        <authorList>
            <person name="Wallbank WR R."/>
            <person name="Pardo Diaz C."/>
            <person name="Kozak K."/>
            <person name="Martin S."/>
            <person name="Jiggins C."/>
            <person name="Moest M."/>
            <person name="Warren A I."/>
            <person name="Byers J.R.P. K."/>
            <person name="Montejo-Kovacevich G."/>
            <person name="Yen C E."/>
        </authorList>
    </citation>
    <scope>NUCLEOTIDE SEQUENCE [LARGE SCALE GENOMIC DNA]</scope>
</reference>
<organism evidence="2 5">
    <name type="scientific">Arctia plantaginis</name>
    <name type="common">Wood tiger moth</name>
    <name type="synonym">Phalaena plantaginis</name>
    <dbReference type="NCBI Taxonomy" id="874455"/>
    <lineage>
        <taxon>Eukaryota</taxon>
        <taxon>Metazoa</taxon>
        <taxon>Ecdysozoa</taxon>
        <taxon>Arthropoda</taxon>
        <taxon>Hexapoda</taxon>
        <taxon>Insecta</taxon>
        <taxon>Pterygota</taxon>
        <taxon>Neoptera</taxon>
        <taxon>Endopterygota</taxon>
        <taxon>Lepidoptera</taxon>
        <taxon>Glossata</taxon>
        <taxon>Ditrysia</taxon>
        <taxon>Noctuoidea</taxon>
        <taxon>Erebidae</taxon>
        <taxon>Arctiinae</taxon>
        <taxon>Arctia</taxon>
    </lineage>
</organism>
<dbReference type="OrthoDB" id="18193at2759"/>
<sequence>MDVNQLVCNNQSIKIVPSIEDSLTSMGLNVTLDENSEAWLTQLKITWKTWKRTPAVENYIESFFKSQSDPYRLALVFVIKCDDYKDCKPKSLPYLIVEILQKWSQSCSLFPEDYLKLPAFHIAIHQRNPTFMALTINTYQIVSIKDKILPIIKDMISNDNCKQASQIIIAMHLFEDISVESLLFPLVLQDKNNVIDEYLSQCPNQAKPMVLFIDKLLDKTVSIREFVQNYIEENKVSHVKYDKVHHKPLGKLVARLCNKFNIPIETCKNLSKNRTTGGLRFLIYQKYHEHNVSNSVWEDLVKDSLKQNAGSGQEFLDMLVDYDRNEALKWAAYLNMPENLLPLALREISLNDIPEEQNWDTNVVSTQEYYKFSLPEDHIYIIDTREKFCNVMMPDMVQASVASIDCEWKPSFGATQSHVALIQLATLNKVYLIDALILNKPEYSSCWSLFYKSFLDNAEIIKIGFGLEQDFKEMKATVVGLGNIKVQGEGLLDLSLLWKSLISNGLTIPGNSDNGNSLSSVVQSCFGLPLEKSEQCSNWELRPLRSTQIVYAALDAHVLVQIYDFLLNLCLDQHINFEEICNDVMLESKKKCSKKPKVIDRLQLSLPIMEERSSKAVKFVIEHGLSGLLPYLRYCGMDAIVFPPQMIWHDVINLAISENRFVLLSNLKYTPYVSYPQSYILELGKNSFYKQLRKVFHHFNVTIDQENLFSFCINCNSTSLTKLSIDKVVEICKEYVAVSAKPVYSVKYNDYDDDDVGYNDNFLSDSDGDDDLYQPDTYSKQPIKTKTGVPIVIDEPHKLLTSNQPAILCDACGKLFWNEDSLLKPVSEAVYNIKKVKLF</sequence>
<dbReference type="InterPro" id="IPR012337">
    <property type="entry name" value="RNaseH-like_sf"/>
</dbReference>
<evidence type="ECO:0000313" key="5">
    <source>
        <dbReference type="Proteomes" id="UP000494256"/>
    </source>
</evidence>
<keyword evidence="4" id="KW-1185">Reference proteome</keyword>
<dbReference type="GO" id="GO:0003676">
    <property type="term" value="F:nucleic acid binding"/>
    <property type="evidence" value="ECO:0007669"/>
    <property type="project" value="InterPro"/>
</dbReference>
<dbReference type="GO" id="GO:0008408">
    <property type="term" value="F:3'-5' exonuclease activity"/>
    <property type="evidence" value="ECO:0007669"/>
    <property type="project" value="InterPro"/>
</dbReference>
<evidence type="ECO:0000313" key="2">
    <source>
        <dbReference type="EMBL" id="CAB3231015.1"/>
    </source>
</evidence>
<dbReference type="Proteomes" id="UP000494256">
    <property type="component" value="Unassembled WGS sequence"/>
</dbReference>
<evidence type="ECO:0000313" key="3">
    <source>
        <dbReference type="EMBL" id="CAB3250044.1"/>
    </source>
</evidence>
<dbReference type="InterPro" id="IPR052408">
    <property type="entry name" value="Exonuclease_MUT-7-like"/>
</dbReference>
<dbReference type="Proteomes" id="UP000494106">
    <property type="component" value="Unassembled WGS sequence"/>
</dbReference>
<dbReference type="InterPro" id="IPR036397">
    <property type="entry name" value="RNaseH_sf"/>
</dbReference>
<dbReference type="InterPro" id="IPR002782">
    <property type="entry name" value="Mut7-C_RNAse_dom"/>
</dbReference>
<dbReference type="EMBL" id="CADEBC010000540">
    <property type="protein sequence ID" value="CAB3250044.1"/>
    <property type="molecule type" value="Genomic_DNA"/>
</dbReference>
<proteinExistence type="predicted"/>
<dbReference type="AlphaFoldDB" id="A0A8S0ZDE8"/>
<comment type="caution">
    <text evidence="2">The sequence shown here is derived from an EMBL/GenBank/DDBJ whole genome shotgun (WGS) entry which is preliminary data.</text>
</comment>
<dbReference type="GO" id="GO:0006139">
    <property type="term" value="P:nucleobase-containing compound metabolic process"/>
    <property type="evidence" value="ECO:0007669"/>
    <property type="project" value="InterPro"/>
</dbReference>
<name>A0A8S0ZDE8_ARCPL</name>
<dbReference type="Pfam" id="PF01612">
    <property type="entry name" value="DNA_pol_A_exo1"/>
    <property type="match status" value="1"/>
</dbReference>
<dbReference type="PANTHER" id="PTHR47765">
    <property type="entry name" value="3'-5' EXONUCLEASE DOMAIN-CONTAINING PROTEIN"/>
    <property type="match status" value="1"/>
</dbReference>